<dbReference type="AlphaFoldDB" id="K0S0F2"/>
<proteinExistence type="predicted"/>
<dbReference type="Proteomes" id="UP000266841">
    <property type="component" value="Unassembled WGS sequence"/>
</dbReference>
<evidence type="ECO:0000313" key="2">
    <source>
        <dbReference type="Proteomes" id="UP000266841"/>
    </source>
</evidence>
<keyword evidence="2" id="KW-1185">Reference proteome</keyword>
<sequence>MTNKHMMSELDWDVSSSVRLLLSWGAGCSKKEEAATVARVCGKYELANVLDSELGGRRCEIVNLLARPKLNGKTCVADEYLPDSNQYKVTLETKSKGVLVLSPDNLKRRDRTPQDCGYYIEFKNGLTIRHDFDWNEDCQVFVAALNNSNDET</sequence>
<dbReference type="EMBL" id="AGNL01022699">
    <property type="protein sequence ID" value="EJK59558.1"/>
    <property type="molecule type" value="Genomic_DNA"/>
</dbReference>
<dbReference type="eggNOG" id="ENOG502QSQ8">
    <property type="taxonomic scope" value="Eukaryota"/>
</dbReference>
<name>K0S0F2_THAOC</name>
<comment type="caution">
    <text evidence="1">The sequence shown here is derived from an EMBL/GenBank/DDBJ whole genome shotgun (WGS) entry which is preliminary data.</text>
</comment>
<organism evidence="1 2">
    <name type="scientific">Thalassiosira oceanica</name>
    <name type="common">Marine diatom</name>
    <dbReference type="NCBI Taxonomy" id="159749"/>
    <lineage>
        <taxon>Eukaryota</taxon>
        <taxon>Sar</taxon>
        <taxon>Stramenopiles</taxon>
        <taxon>Ochrophyta</taxon>
        <taxon>Bacillariophyta</taxon>
        <taxon>Coscinodiscophyceae</taxon>
        <taxon>Thalassiosirophycidae</taxon>
        <taxon>Thalassiosirales</taxon>
        <taxon>Thalassiosiraceae</taxon>
        <taxon>Thalassiosira</taxon>
    </lineage>
</organism>
<accession>K0S0F2</accession>
<gene>
    <name evidence="1" type="ORF">THAOC_20198</name>
</gene>
<evidence type="ECO:0000313" key="1">
    <source>
        <dbReference type="EMBL" id="EJK59558.1"/>
    </source>
</evidence>
<reference evidence="1 2" key="1">
    <citation type="journal article" date="2012" name="Genome Biol.">
        <title>Genome and low-iron response of an oceanic diatom adapted to chronic iron limitation.</title>
        <authorList>
            <person name="Lommer M."/>
            <person name="Specht M."/>
            <person name="Roy A.S."/>
            <person name="Kraemer L."/>
            <person name="Andreson R."/>
            <person name="Gutowska M.A."/>
            <person name="Wolf J."/>
            <person name="Bergner S.V."/>
            <person name="Schilhabel M.B."/>
            <person name="Klostermeier U.C."/>
            <person name="Beiko R.G."/>
            <person name="Rosenstiel P."/>
            <person name="Hippler M."/>
            <person name="Laroche J."/>
        </authorList>
    </citation>
    <scope>NUCLEOTIDE SEQUENCE [LARGE SCALE GENOMIC DNA]</scope>
    <source>
        <strain evidence="1 2">CCMP1005</strain>
    </source>
</reference>
<protein>
    <submittedName>
        <fullName evidence="1">Uncharacterized protein</fullName>
    </submittedName>
</protein>